<dbReference type="VEuPathDB" id="FungiDB:MAPG_01779"/>
<gene>
    <name evidence="3" type="ORF">MAPG_01779</name>
</gene>
<reference evidence="3" key="2">
    <citation type="submission" date="2010-05" db="EMBL/GenBank/DDBJ databases">
        <title>The Genome Sequence of Magnaporthe poae strain ATCC 64411.</title>
        <authorList>
            <consortium name="The Broad Institute Genome Sequencing Platform"/>
            <consortium name="Broad Institute Genome Sequencing Center for Infectious Disease"/>
            <person name="Ma L.-J."/>
            <person name="Dead R."/>
            <person name="Young S."/>
            <person name="Zeng Q."/>
            <person name="Koehrsen M."/>
            <person name="Alvarado L."/>
            <person name="Berlin A."/>
            <person name="Chapman S.B."/>
            <person name="Chen Z."/>
            <person name="Freedman E."/>
            <person name="Gellesch M."/>
            <person name="Goldberg J."/>
            <person name="Griggs A."/>
            <person name="Gujja S."/>
            <person name="Heilman E.R."/>
            <person name="Heiman D."/>
            <person name="Hepburn T."/>
            <person name="Howarth C."/>
            <person name="Jen D."/>
            <person name="Larson L."/>
            <person name="Mehta T."/>
            <person name="Neiman D."/>
            <person name="Pearson M."/>
            <person name="Roberts A."/>
            <person name="Saif S."/>
            <person name="Shea T."/>
            <person name="Shenoy N."/>
            <person name="Sisk P."/>
            <person name="Stolte C."/>
            <person name="Sykes S."/>
            <person name="Walk T."/>
            <person name="White J."/>
            <person name="Yandava C."/>
            <person name="Haas B."/>
            <person name="Nusbaum C."/>
            <person name="Birren B."/>
        </authorList>
    </citation>
    <scope>NUCLEOTIDE SEQUENCE</scope>
    <source>
        <strain evidence="3">ATCC 64411</strain>
    </source>
</reference>
<dbReference type="OrthoDB" id="8173437at2759"/>
<sequence length="136" mass="15049">MQAWTQRARIRCRPDTSALSASGKALPSGSAEPDKFPSCSIQDACPSAQGLCGLARSKRRPLHRLGWRFGENAAWQPAPGLDSRVCTIGITPKGCKKQGQAFRYCRRHTPRPSYFLRSWPACSWLLCLSLLLSSLM</sequence>
<keyword evidence="2" id="KW-0812">Transmembrane</keyword>
<name>A0A0C4DPL0_MAGP6</name>
<feature type="transmembrane region" description="Helical" evidence="2">
    <location>
        <begin position="114"/>
        <end position="135"/>
    </location>
</feature>
<protein>
    <submittedName>
        <fullName evidence="3 4">Uncharacterized protein</fullName>
    </submittedName>
</protein>
<keyword evidence="2" id="KW-0472">Membrane</keyword>
<dbReference type="EMBL" id="GL876966">
    <property type="protein sequence ID" value="KLU82710.1"/>
    <property type="molecule type" value="Genomic_DNA"/>
</dbReference>
<dbReference type="Proteomes" id="UP000011715">
    <property type="component" value="Unassembled WGS sequence"/>
</dbReference>
<organism evidence="4 5">
    <name type="scientific">Magnaporthiopsis poae (strain ATCC 64411 / 73-15)</name>
    <name type="common">Kentucky bluegrass fungus</name>
    <name type="synonym">Magnaporthe poae</name>
    <dbReference type="NCBI Taxonomy" id="644358"/>
    <lineage>
        <taxon>Eukaryota</taxon>
        <taxon>Fungi</taxon>
        <taxon>Dikarya</taxon>
        <taxon>Ascomycota</taxon>
        <taxon>Pezizomycotina</taxon>
        <taxon>Sordariomycetes</taxon>
        <taxon>Sordariomycetidae</taxon>
        <taxon>Magnaporthales</taxon>
        <taxon>Magnaporthaceae</taxon>
        <taxon>Magnaporthiopsis</taxon>
    </lineage>
</organism>
<proteinExistence type="predicted"/>
<dbReference type="AlphaFoldDB" id="A0A0C4DPL0"/>
<feature type="region of interest" description="Disordered" evidence="1">
    <location>
        <begin position="15"/>
        <end position="34"/>
    </location>
</feature>
<reference evidence="4" key="5">
    <citation type="submission" date="2015-06" db="UniProtKB">
        <authorList>
            <consortium name="EnsemblFungi"/>
        </authorList>
    </citation>
    <scope>IDENTIFICATION</scope>
    <source>
        <strain evidence="4">ATCC 64411</strain>
    </source>
</reference>
<dbReference type="EMBL" id="ADBL01000437">
    <property type="status" value="NOT_ANNOTATED_CDS"/>
    <property type="molecule type" value="Genomic_DNA"/>
</dbReference>
<evidence type="ECO:0000313" key="5">
    <source>
        <dbReference type="Proteomes" id="UP000011715"/>
    </source>
</evidence>
<reference evidence="5" key="1">
    <citation type="submission" date="2010-05" db="EMBL/GenBank/DDBJ databases">
        <title>The genome sequence of Magnaporthe poae strain ATCC 64411.</title>
        <authorList>
            <person name="Ma L.-J."/>
            <person name="Dead R."/>
            <person name="Young S."/>
            <person name="Zeng Q."/>
            <person name="Koehrsen M."/>
            <person name="Alvarado L."/>
            <person name="Berlin A."/>
            <person name="Chapman S.B."/>
            <person name="Chen Z."/>
            <person name="Freedman E."/>
            <person name="Gellesch M."/>
            <person name="Goldberg J."/>
            <person name="Griggs A."/>
            <person name="Gujja S."/>
            <person name="Heilman E.R."/>
            <person name="Heiman D."/>
            <person name="Hepburn T."/>
            <person name="Howarth C."/>
            <person name="Jen D."/>
            <person name="Larson L."/>
            <person name="Mehta T."/>
            <person name="Neiman D."/>
            <person name="Pearson M."/>
            <person name="Roberts A."/>
            <person name="Saif S."/>
            <person name="Shea T."/>
            <person name="Shenoy N."/>
            <person name="Sisk P."/>
            <person name="Stolte C."/>
            <person name="Sykes S."/>
            <person name="Walk T."/>
            <person name="White J."/>
            <person name="Yandava C."/>
            <person name="Haas B."/>
            <person name="Nusbaum C."/>
            <person name="Birren B."/>
        </authorList>
    </citation>
    <scope>NUCLEOTIDE SEQUENCE [LARGE SCALE GENOMIC DNA]</scope>
    <source>
        <strain evidence="5">ATCC 64411 / 73-15</strain>
    </source>
</reference>
<reference evidence="4" key="4">
    <citation type="journal article" date="2015" name="G3 (Bethesda)">
        <title>Genome sequences of three phytopathogenic species of the Magnaporthaceae family of fungi.</title>
        <authorList>
            <person name="Okagaki L.H."/>
            <person name="Nunes C.C."/>
            <person name="Sailsbery J."/>
            <person name="Clay B."/>
            <person name="Brown D."/>
            <person name="John T."/>
            <person name="Oh Y."/>
            <person name="Young N."/>
            <person name="Fitzgerald M."/>
            <person name="Haas B.J."/>
            <person name="Zeng Q."/>
            <person name="Young S."/>
            <person name="Adiconis X."/>
            <person name="Fan L."/>
            <person name="Levin J.Z."/>
            <person name="Mitchell T.K."/>
            <person name="Okubara P.A."/>
            <person name="Farman M.L."/>
            <person name="Kohn L.M."/>
            <person name="Birren B."/>
            <person name="Ma L.-J."/>
            <person name="Dean R.A."/>
        </authorList>
    </citation>
    <scope>NUCLEOTIDE SEQUENCE</scope>
    <source>
        <strain evidence="4">ATCC 64411 / 73-15</strain>
    </source>
</reference>
<accession>A0A0C4DPL0</accession>
<dbReference type="EnsemblFungi" id="MAPG_01779T0">
    <property type="protein sequence ID" value="MAPG_01779T0"/>
    <property type="gene ID" value="MAPG_01779"/>
</dbReference>
<keyword evidence="2" id="KW-1133">Transmembrane helix</keyword>
<reference evidence="3" key="3">
    <citation type="submission" date="2011-03" db="EMBL/GenBank/DDBJ databases">
        <title>Annotation of Magnaporthe poae ATCC 64411.</title>
        <authorList>
            <person name="Ma L.-J."/>
            <person name="Dead R."/>
            <person name="Young S.K."/>
            <person name="Zeng Q."/>
            <person name="Gargeya S."/>
            <person name="Fitzgerald M."/>
            <person name="Haas B."/>
            <person name="Abouelleil A."/>
            <person name="Alvarado L."/>
            <person name="Arachchi H.M."/>
            <person name="Berlin A."/>
            <person name="Brown A."/>
            <person name="Chapman S.B."/>
            <person name="Chen Z."/>
            <person name="Dunbar C."/>
            <person name="Freedman E."/>
            <person name="Gearin G."/>
            <person name="Gellesch M."/>
            <person name="Goldberg J."/>
            <person name="Griggs A."/>
            <person name="Gujja S."/>
            <person name="Heiman D."/>
            <person name="Howarth C."/>
            <person name="Larson L."/>
            <person name="Lui A."/>
            <person name="MacDonald P.J.P."/>
            <person name="Mehta T."/>
            <person name="Montmayeur A."/>
            <person name="Murphy C."/>
            <person name="Neiman D."/>
            <person name="Pearson M."/>
            <person name="Priest M."/>
            <person name="Roberts A."/>
            <person name="Saif S."/>
            <person name="Shea T."/>
            <person name="Shenoy N."/>
            <person name="Sisk P."/>
            <person name="Stolte C."/>
            <person name="Sykes S."/>
            <person name="Yandava C."/>
            <person name="Wortman J."/>
            <person name="Nusbaum C."/>
            <person name="Birren B."/>
        </authorList>
    </citation>
    <scope>NUCLEOTIDE SEQUENCE</scope>
    <source>
        <strain evidence="3">ATCC 64411</strain>
    </source>
</reference>
<evidence type="ECO:0000313" key="4">
    <source>
        <dbReference type="EnsemblFungi" id="MAPG_01779T0"/>
    </source>
</evidence>
<keyword evidence="5" id="KW-1185">Reference proteome</keyword>
<evidence type="ECO:0000256" key="1">
    <source>
        <dbReference type="SAM" id="MobiDB-lite"/>
    </source>
</evidence>
<evidence type="ECO:0000256" key="2">
    <source>
        <dbReference type="SAM" id="Phobius"/>
    </source>
</evidence>
<evidence type="ECO:0000313" key="3">
    <source>
        <dbReference type="EMBL" id="KLU82710.1"/>
    </source>
</evidence>